<feature type="transmembrane region" description="Helical" evidence="1">
    <location>
        <begin position="279"/>
        <end position="299"/>
    </location>
</feature>
<evidence type="ECO:0008006" key="4">
    <source>
        <dbReference type="Google" id="ProtNLM"/>
    </source>
</evidence>
<organism evidence="2 3">
    <name type="scientific">Saccharothrix australiensis</name>
    <dbReference type="NCBI Taxonomy" id="2072"/>
    <lineage>
        <taxon>Bacteria</taxon>
        <taxon>Bacillati</taxon>
        <taxon>Actinomycetota</taxon>
        <taxon>Actinomycetes</taxon>
        <taxon>Pseudonocardiales</taxon>
        <taxon>Pseudonocardiaceae</taxon>
        <taxon>Saccharothrix</taxon>
    </lineage>
</organism>
<feature type="transmembrane region" description="Helical" evidence="1">
    <location>
        <begin position="353"/>
        <end position="371"/>
    </location>
</feature>
<feature type="transmembrane region" description="Helical" evidence="1">
    <location>
        <begin position="81"/>
        <end position="103"/>
    </location>
</feature>
<gene>
    <name evidence="2" type="ORF">C8E97_3012</name>
</gene>
<dbReference type="EMBL" id="RBXO01000001">
    <property type="protein sequence ID" value="RKT54392.1"/>
    <property type="molecule type" value="Genomic_DNA"/>
</dbReference>
<feature type="transmembrane region" description="Helical" evidence="1">
    <location>
        <begin position="124"/>
        <end position="143"/>
    </location>
</feature>
<name>A0A495VYA2_9PSEU</name>
<keyword evidence="3" id="KW-1185">Reference proteome</keyword>
<protein>
    <recommendedName>
        <fullName evidence="4">NADH:quinone oxidoreductase/Mrp antiporter membrane subunit domain-containing protein</fullName>
    </recommendedName>
</protein>
<feature type="transmembrane region" description="Helical" evidence="1">
    <location>
        <begin position="233"/>
        <end position="258"/>
    </location>
</feature>
<reference evidence="2 3" key="1">
    <citation type="submission" date="2018-10" db="EMBL/GenBank/DDBJ databases">
        <title>Sequencing the genomes of 1000 actinobacteria strains.</title>
        <authorList>
            <person name="Klenk H.-P."/>
        </authorList>
    </citation>
    <scope>NUCLEOTIDE SEQUENCE [LARGE SCALE GENOMIC DNA]</scope>
    <source>
        <strain evidence="2 3">DSM 43800</strain>
    </source>
</reference>
<feature type="transmembrane region" description="Helical" evidence="1">
    <location>
        <begin position="55"/>
        <end position="75"/>
    </location>
</feature>
<keyword evidence="1" id="KW-0812">Transmembrane</keyword>
<evidence type="ECO:0000313" key="3">
    <source>
        <dbReference type="Proteomes" id="UP000282084"/>
    </source>
</evidence>
<evidence type="ECO:0000313" key="2">
    <source>
        <dbReference type="EMBL" id="RKT54392.1"/>
    </source>
</evidence>
<sequence>MIASAAVVVVWLVTALAVGARVDARAARRGAVIGAAAAFSLSLAAIPVSSGTATAVVCSAFCLAGLLVAALSPVASHPPRVLARALALVGLACAFTVVRVEVVDAALWAVTAAVAWSGARDRRLFAVYHVPSVLLVLAGSVVPSPAGDVLVLLGVAVRAAAVPLHSWFPRFVARTPTGVVAAFLLPLGLVAPATPLAAAVGAGAALVGAVFAVVQTDGTRAVAFLLASANGVALVGGARPAAAVAATGLAMTAAALAARRGPLSLTAPAGDLARTPRLAVAYLGFGLALAGFPLLPGFADVHHLLAHPAGFVVAALVVAVAVDGVTVLRGFLGLFAGRPEDTGERDLTPVEHGAVAVALVLLALGGLAPGLTGW</sequence>
<feature type="transmembrane region" description="Helical" evidence="1">
    <location>
        <begin position="180"/>
        <end position="213"/>
    </location>
</feature>
<feature type="transmembrane region" description="Helical" evidence="1">
    <location>
        <begin position="311"/>
        <end position="332"/>
    </location>
</feature>
<accession>A0A495VYA2</accession>
<dbReference type="AlphaFoldDB" id="A0A495VYA2"/>
<feature type="transmembrane region" description="Helical" evidence="1">
    <location>
        <begin position="29"/>
        <end position="48"/>
    </location>
</feature>
<dbReference type="Proteomes" id="UP000282084">
    <property type="component" value="Unassembled WGS sequence"/>
</dbReference>
<comment type="caution">
    <text evidence="2">The sequence shown here is derived from an EMBL/GenBank/DDBJ whole genome shotgun (WGS) entry which is preliminary data.</text>
</comment>
<evidence type="ECO:0000256" key="1">
    <source>
        <dbReference type="SAM" id="Phobius"/>
    </source>
</evidence>
<keyword evidence="1" id="KW-1133">Transmembrane helix</keyword>
<keyword evidence="1" id="KW-0472">Membrane</keyword>
<proteinExistence type="predicted"/>